<organism evidence="2 3">
    <name type="scientific">Hypnocyclicus thermotrophus</name>
    <dbReference type="NCBI Taxonomy" id="1627895"/>
    <lineage>
        <taxon>Bacteria</taxon>
        <taxon>Fusobacteriati</taxon>
        <taxon>Fusobacteriota</taxon>
        <taxon>Fusobacteriia</taxon>
        <taxon>Fusobacteriales</taxon>
        <taxon>Fusobacteriaceae</taxon>
        <taxon>Hypnocyclicus</taxon>
    </lineage>
</organism>
<dbReference type="Proteomes" id="UP000294678">
    <property type="component" value="Unassembled WGS sequence"/>
</dbReference>
<dbReference type="PIRSF" id="PIRSF002825">
    <property type="entry name" value="CfbpA"/>
    <property type="match status" value="1"/>
</dbReference>
<name>A0AA46I520_9FUSO</name>
<dbReference type="Pfam" id="PF13343">
    <property type="entry name" value="SBP_bac_6"/>
    <property type="match status" value="1"/>
</dbReference>
<evidence type="ECO:0000313" key="3">
    <source>
        <dbReference type="Proteomes" id="UP000294678"/>
    </source>
</evidence>
<proteinExistence type="predicted"/>
<dbReference type="GO" id="GO:0030976">
    <property type="term" value="F:thiamine pyrophosphate binding"/>
    <property type="evidence" value="ECO:0007669"/>
    <property type="project" value="TreeGrafter"/>
</dbReference>
<dbReference type="GO" id="GO:0030975">
    <property type="term" value="F:thiamine binding"/>
    <property type="evidence" value="ECO:0007669"/>
    <property type="project" value="TreeGrafter"/>
</dbReference>
<dbReference type="GO" id="GO:0015888">
    <property type="term" value="P:thiamine transport"/>
    <property type="evidence" value="ECO:0007669"/>
    <property type="project" value="TreeGrafter"/>
</dbReference>
<evidence type="ECO:0000256" key="1">
    <source>
        <dbReference type="ARBA" id="ARBA00022729"/>
    </source>
</evidence>
<keyword evidence="3" id="KW-1185">Reference proteome</keyword>
<dbReference type="EMBL" id="SOBG01000008">
    <property type="protein sequence ID" value="TDT68012.1"/>
    <property type="molecule type" value="Genomic_DNA"/>
</dbReference>
<protein>
    <submittedName>
        <fullName evidence="2">Iron(III) transport system substrate-binding protein</fullName>
    </submittedName>
</protein>
<gene>
    <name evidence="2" type="ORF">EV215_1732</name>
</gene>
<dbReference type="Gene3D" id="3.40.190.10">
    <property type="entry name" value="Periplasmic binding protein-like II"/>
    <property type="match status" value="2"/>
</dbReference>
<dbReference type="SUPFAM" id="SSF53850">
    <property type="entry name" value="Periplasmic binding protein-like II"/>
    <property type="match status" value="1"/>
</dbReference>
<dbReference type="GO" id="GO:0030288">
    <property type="term" value="C:outer membrane-bounded periplasmic space"/>
    <property type="evidence" value="ECO:0007669"/>
    <property type="project" value="TreeGrafter"/>
</dbReference>
<keyword evidence="1" id="KW-0732">Signal</keyword>
<dbReference type="PANTHER" id="PTHR30006">
    <property type="entry name" value="THIAMINE-BINDING PERIPLASMIC PROTEIN-RELATED"/>
    <property type="match status" value="1"/>
</dbReference>
<dbReference type="AlphaFoldDB" id="A0AA46I520"/>
<evidence type="ECO:0000313" key="2">
    <source>
        <dbReference type="EMBL" id="TDT68012.1"/>
    </source>
</evidence>
<dbReference type="PANTHER" id="PTHR30006:SF2">
    <property type="entry name" value="ABC TRANSPORTER SUBSTRATE-BINDING PROTEIN"/>
    <property type="match status" value="1"/>
</dbReference>
<comment type="caution">
    <text evidence="2">The sequence shown here is derived from an EMBL/GenBank/DDBJ whole genome shotgun (WGS) entry which is preliminary data.</text>
</comment>
<dbReference type="InterPro" id="IPR026045">
    <property type="entry name" value="Ferric-bd"/>
</dbReference>
<sequence>MKKLFLILLTIVTVFISYQNFRNKRNQKNTLEKNYHLVIYSPHPLSFIEPLINRFEIKEEVNVKIVSKGSLELLKLIKENKNSVDIMWGGSLSILSGGKNYFKKYISKNEEYILEKYRNIDGKITRFTAIPSILMINKNLIGNIKIEGFEDLLNPKLKGKIAMANPETSSSSFEHLINQLYAMGGNNNKGWDYIRKLIKNMNGEILNRSSDVYKGVVEGKYIIGCTFEEIGARYLENGAPIKIVYPKEGTAIIPDGVAIIKNSKNIEVAKKFIDFLTSKEIQEFISTDLNRRSIRKDVKNINLKSESNIKIISYNLDEVLKNKQNILNRYNKILLENR</sequence>
<dbReference type="RefSeq" id="WP_208320361.1">
    <property type="nucleotide sequence ID" value="NZ_SOBG01000008.1"/>
</dbReference>
<reference evidence="2 3" key="1">
    <citation type="submission" date="2019-03" db="EMBL/GenBank/DDBJ databases">
        <title>Genomic Encyclopedia of Type Strains, Phase IV (KMG-IV): sequencing the most valuable type-strain genomes for metagenomic binning, comparative biology and taxonomic classification.</title>
        <authorList>
            <person name="Goeker M."/>
        </authorList>
    </citation>
    <scope>NUCLEOTIDE SEQUENCE [LARGE SCALE GENOMIC DNA]</scope>
    <source>
        <strain evidence="2 3">DSM 100055</strain>
    </source>
</reference>
<accession>A0AA46I520</accession>